<name>A0ACA9RNA8_9GLOM</name>
<comment type="caution">
    <text evidence="1">The sequence shown here is derived from an EMBL/GenBank/DDBJ whole genome shotgun (WGS) entry which is preliminary data.</text>
</comment>
<dbReference type="Proteomes" id="UP000789920">
    <property type="component" value="Unassembled WGS sequence"/>
</dbReference>
<organism evidence="1 2">
    <name type="scientific">Racocetra persica</name>
    <dbReference type="NCBI Taxonomy" id="160502"/>
    <lineage>
        <taxon>Eukaryota</taxon>
        <taxon>Fungi</taxon>
        <taxon>Fungi incertae sedis</taxon>
        <taxon>Mucoromycota</taxon>
        <taxon>Glomeromycotina</taxon>
        <taxon>Glomeromycetes</taxon>
        <taxon>Diversisporales</taxon>
        <taxon>Gigasporaceae</taxon>
        <taxon>Racocetra</taxon>
    </lineage>
</organism>
<sequence>LPTTSYPVEGFTGLNDGVLLATLIHHKNSEWIEDFDELIKDDAPDDNIKDGAPDYNEEIIKRRLTRCFSILEDKLGMQKPKELISILIESDHKNKDRLRRTELMWNAYISDIFLAMSENSKRKNTMRSSMRNSVRNSMRNSMRLKHISENSENGNNKNENNENENNENENNQDENDENDVLSRSISINEQYDKEKGRQKSRGCIPSFGSSGNISPMPPWSPKASVITALFEWTIGWLLNDPESEDDSDFDKDDKQRDREMKTIKIGKRRSDGTWNIQKANEWKRKSESLSDNDDIPIQLLANSQSALHNMYWNS</sequence>
<dbReference type="EMBL" id="CAJVQC010058551">
    <property type="protein sequence ID" value="CAG8798808.1"/>
    <property type="molecule type" value="Genomic_DNA"/>
</dbReference>
<reference evidence="1" key="1">
    <citation type="submission" date="2021-06" db="EMBL/GenBank/DDBJ databases">
        <authorList>
            <person name="Kallberg Y."/>
            <person name="Tangrot J."/>
            <person name="Rosling A."/>
        </authorList>
    </citation>
    <scope>NUCLEOTIDE SEQUENCE</scope>
    <source>
        <strain evidence="1">MA461A</strain>
    </source>
</reference>
<feature type="non-terminal residue" evidence="1">
    <location>
        <position position="1"/>
    </location>
</feature>
<protein>
    <submittedName>
        <fullName evidence="1">22148_t:CDS:1</fullName>
    </submittedName>
</protein>
<proteinExistence type="predicted"/>
<evidence type="ECO:0000313" key="2">
    <source>
        <dbReference type="Proteomes" id="UP000789920"/>
    </source>
</evidence>
<keyword evidence="2" id="KW-1185">Reference proteome</keyword>
<evidence type="ECO:0000313" key="1">
    <source>
        <dbReference type="EMBL" id="CAG8798808.1"/>
    </source>
</evidence>
<accession>A0ACA9RNA8</accession>
<gene>
    <name evidence="1" type="ORF">RPERSI_LOCUS20590</name>
</gene>